<feature type="domain" description="Glycosyltransferase 2-like" evidence="1">
    <location>
        <begin position="5"/>
        <end position="131"/>
    </location>
</feature>
<evidence type="ECO:0000313" key="2">
    <source>
        <dbReference type="EMBL" id="AEA98899.1"/>
    </source>
</evidence>
<protein>
    <recommendedName>
        <fullName evidence="1">Glycosyltransferase 2-like domain-containing protein</fullName>
    </recommendedName>
</protein>
<keyword evidence="3" id="KW-1185">Reference proteome</keyword>
<reference evidence="2 3" key="2">
    <citation type="journal article" date="2015" name="Antonie Van Leeuwenhoek">
        <title>Ecophysiological diversity of a novel member of the genus Alteromonas, and description of Alteromonas mediterranea sp. nov.</title>
        <authorList>
            <person name="Ivanova E.P."/>
            <person name="Lopez-Perez M."/>
            <person name="Zabalos M."/>
            <person name="Nguyen S.H."/>
            <person name="Webb H.K."/>
            <person name="Ryan J."/>
            <person name="Lagutin K."/>
            <person name="Vyssotski M."/>
            <person name="Crawford R.J."/>
            <person name="Rodriguez-Valera F."/>
        </authorList>
    </citation>
    <scope>NUCLEOTIDE SEQUENCE [LARGE SCALE GENOMIC DNA]</scope>
    <source>
        <strain evidence="3">DSM 17117 / CIP 110805 / LMG 28347 / Deep ecotype</strain>
    </source>
</reference>
<name>F2GAG5_ALTMD</name>
<dbReference type="EMBL" id="CP001103">
    <property type="protein sequence ID" value="AEA98899.1"/>
    <property type="molecule type" value="Genomic_DNA"/>
</dbReference>
<dbReference type="InterPro" id="IPR050834">
    <property type="entry name" value="Glycosyltransf_2"/>
</dbReference>
<dbReference type="HOGENOM" id="CLU_025996_19_2_6"/>
<proteinExistence type="predicted"/>
<dbReference type="KEGG" id="amc:MADE_1013825"/>
<accession>F2GAG5</accession>
<dbReference type="PANTHER" id="PTHR43685:SF2">
    <property type="entry name" value="GLYCOSYLTRANSFERASE 2-LIKE DOMAIN-CONTAINING PROTEIN"/>
    <property type="match status" value="1"/>
</dbReference>
<sequence>MPLISVVICTYNRYEVLKKAVNSLTQQTLDDDKFEILIIDNTPNAETGEGASVKRDFESIKNLTYVFEKTPGLSNARNVGYKLAKSPYISYLDDDAIASQVWVEEVLNAFESFDNVGVVGGRIAPIWEIPRPSWLGDALVGNVSVVDWGGELRVADSNEWFAGANISFAKKVLEAAGGFSTNLGRKGGGQVLLSNEESELINFVKQSEYIEVYNPKASVDHLVEKKRLTRDWFRRRSAWQAASDFMMNPSEAEKNLADQLTNIKDYLCSLPPRYRNLQGLYFATDDAGEFQWQLSAIYANTILTLAGFDGLEGIEDGKE</sequence>
<dbReference type="PANTHER" id="PTHR43685">
    <property type="entry name" value="GLYCOSYLTRANSFERASE"/>
    <property type="match status" value="1"/>
</dbReference>
<dbReference type="AlphaFoldDB" id="F2GAG5"/>
<dbReference type="InterPro" id="IPR029044">
    <property type="entry name" value="Nucleotide-diphossugar_trans"/>
</dbReference>
<organism evidence="2 3">
    <name type="scientific">Alteromonas mediterranea (strain DSM 17117 / CIP 110805 / LMG 28347 / Deep ecotype)</name>
    <dbReference type="NCBI Taxonomy" id="1774373"/>
    <lineage>
        <taxon>Bacteria</taxon>
        <taxon>Pseudomonadati</taxon>
        <taxon>Pseudomonadota</taxon>
        <taxon>Gammaproteobacteria</taxon>
        <taxon>Alteromonadales</taxon>
        <taxon>Alteromonadaceae</taxon>
        <taxon>Alteromonas/Salinimonas group</taxon>
        <taxon>Alteromonas</taxon>
    </lineage>
</organism>
<gene>
    <name evidence="2" type="ordered locus">MADE_1013825</name>
</gene>
<dbReference type="CDD" id="cd00761">
    <property type="entry name" value="Glyco_tranf_GTA_type"/>
    <property type="match status" value="1"/>
</dbReference>
<dbReference type="RefSeq" id="WP_012519191.1">
    <property type="nucleotide sequence ID" value="NC_011138.3"/>
</dbReference>
<dbReference type="Gene3D" id="3.90.550.10">
    <property type="entry name" value="Spore Coat Polysaccharide Biosynthesis Protein SpsA, Chain A"/>
    <property type="match status" value="1"/>
</dbReference>
<dbReference type="Proteomes" id="UP000001870">
    <property type="component" value="Chromosome"/>
</dbReference>
<dbReference type="InterPro" id="IPR001173">
    <property type="entry name" value="Glyco_trans_2-like"/>
</dbReference>
<dbReference type="SUPFAM" id="SSF53448">
    <property type="entry name" value="Nucleotide-diphospho-sugar transferases"/>
    <property type="match status" value="1"/>
</dbReference>
<reference evidence="2 3" key="1">
    <citation type="journal article" date="2008" name="ISME J.">
        <title>Comparative genomics of two ecotypes of the marine planktonic copiotroph Alteromonas macleodii suggests alternative lifestyles associated with different kinds of particulate organic matter.</title>
        <authorList>
            <person name="Ivars-Martinez E."/>
            <person name="Martin-Cuadrado A.B."/>
            <person name="D'Auria G."/>
            <person name="Mira A."/>
            <person name="Ferriera S."/>
            <person name="Johnson J."/>
            <person name="Friedman R."/>
            <person name="Rodriguez-Valera F."/>
        </authorList>
    </citation>
    <scope>NUCLEOTIDE SEQUENCE [LARGE SCALE GENOMIC DNA]</scope>
    <source>
        <strain evidence="3">DSM 17117 / CIP 110805 / LMG 28347 / Deep ecotype</strain>
    </source>
</reference>
<evidence type="ECO:0000313" key="3">
    <source>
        <dbReference type="Proteomes" id="UP000001870"/>
    </source>
</evidence>
<dbReference type="Pfam" id="PF00535">
    <property type="entry name" value="Glycos_transf_2"/>
    <property type="match status" value="1"/>
</dbReference>
<evidence type="ECO:0000259" key="1">
    <source>
        <dbReference type="Pfam" id="PF00535"/>
    </source>
</evidence>